<gene>
    <name evidence="1" type="ORF">LTSEURB_3095</name>
</gene>
<proteinExistence type="predicted"/>
<dbReference type="EMBL" id="AFCW01001166">
    <property type="protein sequence ID" value="EHD02519.1"/>
    <property type="molecule type" value="Genomic_DNA"/>
</dbReference>
<dbReference type="InterPro" id="IPR058522">
    <property type="entry name" value="DUF8209"/>
</dbReference>
<dbReference type="Proteomes" id="UP000004776">
    <property type="component" value="Unassembled WGS sequence"/>
</dbReference>
<evidence type="ECO:0000313" key="2">
    <source>
        <dbReference type="Proteomes" id="UP000004776"/>
    </source>
</evidence>
<sequence>GTSYASRTARAVFKKSKFPFGISLPTWLGRLHPVDSQTCYGS</sequence>
<organism evidence="1 2">
    <name type="scientific">Salmonella enterica subsp. enterica serovar Urbana str. R8-2977</name>
    <dbReference type="NCBI Taxonomy" id="913084"/>
    <lineage>
        <taxon>Bacteria</taxon>
        <taxon>Pseudomonadati</taxon>
        <taxon>Pseudomonadota</taxon>
        <taxon>Gammaproteobacteria</taxon>
        <taxon>Enterobacterales</taxon>
        <taxon>Enterobacteriaceae</taxon>
        <taxon>Salmonella</taxon>
    </lineage>
</organism>
<evidence type="ECO:0000313" key="1">
    <source>
        <dbReference type="EMBL" id="EHD02519.1"/>
    </source>
</evidence>
<feature type="non-terminal residue" evidence="1">
    <location>
        <position position="1"/>
    </location>
</feature>
<dbReference type="AlphaFoldDB" id="G5RX10"/>
<dbReference type="Pfam" id="PF26636">
    <property type="entry name" value="DUF8209"/>
    <property type="match status" value="1"/>
</dbReference>
<name>G5RX10_SALET</name>
<protein>
    <submittedName>
        <fullName evidence="1">Membrane protein</fullName>
    </submittedName>
</protein>
<comment type="caution">
    <text evidence="1">The sequence shown here is derived from an EMBL/GenBank/DDBJ whole genome shotgun (WGS) entry which is preliminary data.</text>
</comment>
<accession>G5RX10</accession>
<reference evidence="1 2" key="1">
    <citation type="journal article" date="2011" name="BMC Genomics">
        <title>Genome sequencing reveals diversification of virulence factor content and possible host adaptation in distinct subpopulations of Salmonella enterica.</title>
        <authorList>
            <person name="den Bakker H.C."/>
            <person name="Moreno Switt A.I."/>
            <person name="Govoni G."/>
            <person name="Cummings C.A."/>
            <person name="Ranieri M.L."/>
            <person name="Degoricija L."/>
            <person name="Hoelzer K."/>
            <person name="Rodriguez-Rivera L.D."/>
            <person name="Brown S."/>
            <person name="Bolchacova E."/>
            <person name="Furtado M.R."/>
            <person name="Wiedmann M."/>
        </authorList>
    </citation>
    <scope>NUCLEOTIDE SEQUENCE [LARGE SCALE GENOMIC DNA]</scope>
    <source>
        <strain evidence="1 2">R8-2977</strain>
    </source>
</reference>